<protein>
    <recommendedName>
        <fullName evidence="2 7">Ubiquitin-like modifier-activating enzyme ATG7</fullName>
    </recommendedName>
    <alternativeName>
        <fullName evidence="7">Autophagy-related protein 7</fullName>
    </alternativeName>
</protein>
<evidence type="ECO:0000256" key="6">
    <source>
        <dbReference type="PIRSR" id="PIRSR606285-1"/>
    </source>
</evidence>
<evidence type="ECO:0000256" key="2">
    <source>
        <dbReference type="ARBA" id="ARBA00017647"/>
    </source>
</evidence>
<dbReference type="GO" id="GO:0015031">
    <property type="term" value="P:protein transport"/>
    <property type="evidence" value="ECO:0007669"/>
    <property type="project" value="UniProtKB-UniRule"/>
</dbReference>
<dbReference type="CDD" id="cd01486">
    <property type="entry name" value="Apg7"/>
    <property type="match status" value="1"/>
</dbReference>
<evidence type="ECO:0000256" key="4">
    <source>
        <dbReference type="ARBA" id="ARBA00022927"/>
    </source>
</evidence>
<comment type="subcellular location">
    <subcellularLocation>
        <location evidence="7">Cytoplasm</location>
    </subcellularLocation>
    <subcellularLocation>
        <location evidence="7">Preautophagosomal structure</location>
    </subcellularLocation>
</comment>
<reference evidence="11" key="1">
    <citation type="submission" date="2021-05" db="UniProtKB">
        <authorList>
            <consortium name="EnsemblPlants"/>
        </authorList>
    </citation>
    <scope>IDENTIFICATION</scope>
    <source>
        <strain evidence="11">subsp. malaccensis</strain>
    </source>
</reference>
<sequence length="672" mass="73157">MASSSSVVSSSSSSSSDKGSGRILQFDPFQSLVDEGFWHRLSSLKLDSLGLDQSPIPLTGFYAPCSHPKVSNRLTLLAESLPSDFKELQFSLERAHGNRNRCPVPGTLYNMNTFESFKALDRDSLLKKEAKKILDDIHSGKVEEDSAVLSRFFIISFADLKKWNFLHWLAFPALVVGPPAVVLNLQPAREVFNQGEAQSLSAALNEWRNSSLTTGVLYFLVSIASNSCATIRQLKDWKACQDDGQKDGKIQFLCYREKRGFADMGLSLVGEAVISPSKDCRDPQCVPKAVGWEPKPKSINLAESMNPERLAVSAADLNLKLMRWRTLPSLDLGTLSSVRCLLLGAGTLGCQVARMLMAWGVRKITLLDSGLVAMSNPVRQSLYTLDDCLDGGSLKAVAAARTLKRIFPAVEAEGVTLSIPMPGHPVPTNEVARVLEDCERLRDLIASHDVTFLLTDTRESRWLPTLLCASENKIAITAALGFDSYLVMRHGAGPLSVSDQTNSLSTVDGNGGQRLGCYFCGDVVAPIDSTSNRTLDQQCTVTRPGLAPIASALAVELLVGLLHHPNGIYAPGEIANSIMSSSEQPFGILPHQIRGLLPQYSQVTLIGHASNSCTACSTTVVSELRRRGTEFILQAIDHPTYLEDLTGLTELIESANSFKLDWDDETDDADDI</sequence>
<comment type="similarity">
    <text evidence="1 7">Belongs to the ATG7 family.</text>
</comment>
<dbReference type="InterPro" id="IPR032197">
    <property type="entry name" value="Atg7_N"/>
</dbReference>
<evidence type="ECO:0000313" key="11">
    <source>
        <dbReference type="EnsemblPlants" id="Ma02_p08210.1"/>
    </source>
</evidence>
<evidence type="ECO:0000256" key="3">
    <source>
        <dbReference type="ARBA" id="ARBA00022448"/>
    </source>
</evidence>
<dbReference type="InterPro" id="IPR045886">
    <property type="entry name" value="ThiF/MoeB/HesA"/>
</dbReference>
<proteinExistence type="inferred from homology"/>
<dbReference type="GO" id="GO:0008641">
    <property type="term" value="F:ubiquitin-like modifier activating enzyme activity"/>
    <property type="evidence" value="ECO:0007669"/>
    <property type="project" value="InterPro"/>
</dbReference>
<dbReference type="NCBIfam" id="TIGR01381">
    <property type="entry name" value="E1_like_apg7"/>
    <property type="match status" value="1"/>
</dbReference>
<dbReference type="Gramene" id="Ma02_t08210.1">
    <property type="protein sequence ID" value="Ma02_p08210.1"/>
    <property type="gene ID" value="Ma02_g08210"/>
</dbReference>
<evidence type="ECO:0000313" key="12">
    <source>
        <dbReference type="Proteomes" id="UP000012960"/>
    </source>
</evidence>
<comment type="subunit">
    <text evidence="7">Homodimer.</text>
</comment>
<keyword evidence="7" id="KW-0833">Ubl conjugation pathway</keyword>
<evidence type="ECO:0000259" key="9">
    <source>
        <dbReference type="Pfam" id="PF00899"/>
    </source>
</evidence>
<evidence type="ECO:0000256" key="8">
    <source>
        <dbReference type="SAM" id="MobiDB-lite"/>
    </source>
</evidence>
<dbReference type="Gene3D" id="3.40.50.720">
    <property type="entry name" value="NAD(P)-binding Rossmann-like Domain"/>
    <property type="match status" value="1"/>
</dbReference>
<dbReference type="PANTHER" id="PTHR10953:SF3">
    <property type="entry name" value="UBIQUITIN-LIKE MODIFIER-ACTIVATING ENZYME ATG7"/>
    <property type="match status" value="1"/>
</dbReference>
<dbReference type="GO" id="GO:0000407">
    <property type="term" value="C:phagophore assembly site"/>
    <property type="evidence" value="ECO:0007669"/>
    <property type="project" value="UniProtKB-SubCell"/>
</dbReference>
<dbReference type="PANTHER" id="PTHR10953">
    <property type="entry name" value="UBIQUITIN-ACTIVATING ENZYME E1"/>
    <property type="match status" value="1"/>
</dbReference>
<organism evidence="11 12">
    <name type="scientific">Musa acuminata subsp. malaccensis</name>
    <name type="common">Wild banana</name>
    <name type="synonym">Musa malaccensis</name>
    <dbReference type="NCBI Taxonomy" id="214687"/>
    <lineage>
        <taxon>Eukaryota</taxon>
        <taxon>Viridiplantae</taxon>
        <taxon>Streptophyta</taxon>
        <taxon>Embryophyta</taxon>
        <taxon>Tracheophyta</taxon>
        <taxon>Spermatophyta</taxon>
        <taxon>Magnoliopsida</taxon>
        <taxon>Liliopsida</taxon>
        <taxon>Zingiberales</taxon>
        <taxon>Musaceae</taxon>
        <taxon>Musa</taxon>
    </lineage>
</organism>
<evidence type="ECO:0000259" key="10">
    <source>
        <dbReference type="Pfam" id="PF16420"/>
    </source>
</evidence>
<evidence type="ECO:0000256" key="7">
    <source>
        <dbReference type="RuleBase" id="RU366022"/>
    </source>
</evidence>
<dbReference type="AlphaFoldDB" id="A0A804I0J1"/>
<accession>A0A804I0J1</accession>
<evidence type="ECO:0000256" key="1">
    <source>
        <dbReference type="ARBA" id="ARBA00010931"/>
    </source>
</evidence>
<feature type="region of interest" description="Disordered" evidence="8">
    <location>
        <begin position="1"/>
        <end position="20"/>
    </location>
</feature>
<name>A0A804I0J1_MUSAM</name>
<dbReference type="Gene3D" id="3.40.140.70">
    <property type="entry name" value="Ubiquitin-like modifier-activating enzyme ATG7 N-terminal domain"/>
    <property type="match status" value="1"/>
</dbReference>
<evidence type="ECO:0000256" key="5">
    <source>
        <dbReference type="ARBA" id="ARBA00023006"/>
    </source>
</evidence>
<dbReference type="FunFam" id="3.40.140.70:FF:000001">
    <property type="entry name" value="Ubiquitin-like modifier-activating enzyme atg7"/>
    <property type="match status" value="1"/>
</dbReference>
<keyword evidence="4 7" id="KW-0653">Protein transport</keyword>
<keyword evidence="12" id="KW-1185">Reference proteome</keyword>
<dbReference type="GO" id="GO:0006914">
    <property type="term" value="P:autophagy"/>
    <property type="evidence" value="ECO:0007669"/>
    <property type="project" value="UniProtKB-KW"/>
</dbReference>
<dbReference type="FunFam" id="3.40.50.720:FF:000243">
    <property type="entry name" value="Ubiquitin-like modifier-activating enzyme ATG7"/>
    <property type="match status" value="1"/>
</dbReference>
<feature type="compositionally biased region" description="Low complexity" evidence="8">
    <location>
        <begin position="1"/>
        <end position="16"/>
    </location>
</feature>
<feature type="domain" description="THIF-type NAD/FAD binding fold" evidence="9">
    <location>
        <begin position="323"/>
        <end position="567"/>
    </location>
</feature>
<dbReference type="InterPro" id="IPR042522">
    <property type="entry name" value="Atg7_N_1"/>
</dbReference>
<dbReference type="EnsemblPlants" id="Ma02_t08210.1">
    <property type="protein sequence ID" value="Ma02_p08210.1"/>
    <property type="gene ID" value="Ma02_g08210"/>
</dbReference>
<feature type="domain" description="Ubiquitin-like modifier-activating enzyme Atg7 N-terminal" evidence="10">
    <location>
        <begin position="24"/>
        <end position="245"/>
    </location>
</feature>
<dbReference type="InterPro" id="IPR000594">
    <property type="entry name" value="ThiF_NAD_FAD-bd"/>
</dbReference>
<dbReference type="SUPFAM" id="SSF69572">
    <property type="entry name" value="Activating enzymes of the ubiquitin-like proteins"/>
    <property type="match status" value="1"/>
</dbReference>
<keyword evidence="5 7" id="KW-0072">Autophagy</keyword>
<feature type="active site" description="Glycyl thioester intermediate" evidence="6">
    <location>
        <position position="539"/>
    </location>
</feature>
<comment type="function">
    <text evidence="7">E1-like activating enzyme involved in the 2 ubiquitin-like systems required for autophagy.</text>
</comment>
<dbReference type="InterPro" id="IPR035985">
    <property type="entry name" value="Ubiquitin-activating_enz"/>
</dbReference>
<dbReference type="Proteomes" id="UP000012960">
    <property type="component" value="Unplaced"/>
</dbReference>
<keyword evidence="7" id="KW-0963">Cytoplasm</keyword>
<dbReference type="InterPro" id="IPR006285">
    <property type="entry name" value="Atg7"/>
</dbReference>
<dbReference type="Pfam" id="PF00899">
    <property type="entry name" value="ThiF"/>
    <property type="match status" value="1"/>
</dbReference>
<keyword evidence="3 7" id="KW-0813">Transport</keyword>
<dbReference type="Pfam" id="PF16420">
    <property type="entry name" value="ATG7_N"/>
    <property type="match status" value="1"/>
</dbReference>